<reference evidence="2" key="2">
    <citation type="journal article" date="2021" name="PeerJ">
        <title>Extensive microbial diversity within the chicken gut microbiome revealed by metagenomics and culture.</title>
        <authorList>
            <person name="Gilroy R."/>
            <person name="Ravi A."/>
            <person name="Getino M."/>
            <person name="Pursley I."/>
            <person name="Horton D.L."/>
            <person name="Alikhan N.F."/>
            <person name="Baker D."/>
            <person name="Gharbi K."/>
            <person name="Hall N."/>
            <person name="Watson M."/>
            <person name="Adriaenssens E.M."/>
            <person name="Foster-Nyarko E."/>
            <person name="Jarju S."/>
            <person name="Secka A."/>
            <person name="Antonio M."/>
            <person name="Oren A."/>
            <person name="Chaudhuri R.R."/>
            <person name="La Ragione R."/>
            <person name="Hildebrand F."/>
            <person name="Pallen M.J."/>
        </authorList>
    </citation>
    <scope>NUCLEOTIDE SEQUENCE</scope>
    <source>
        <strain evidence="2">ChiW25-3613</strain>
    </source>
</reference>
<evidence type="ECO:0000313" key="3">
    <source>
        <dbReference type="Proteomes" id="UP000824179"/>
    </source>
</evidence>
<protein>
    <submittedName>
        <fullName evidence="2">Uncharacterized protein</fullName>
    </submittedName>
</protein>
<accession>A0A9D1AHR4</accession>
<organism evidence="2 3">
    <name type="scientific">Candidatus Coproplasma stercoripullorum</name>
    <dbReference type="NCBI Taxonomy" id="2840751"/>
    <lineage>
        <taxon>Bacteria</taxon>
        <taxon>Bacillati</taxon>
        <taxon>Bacillota</taxon>
        <taxon>Clostridia</taxon>
        <taxon>Eubacteriales</taxon>
        <taxon>Candidatus Coproplasma</taxon>
    </lineage>
</organism>
<proteinExistence type="predicted"/>
<feature type="transmembrane region" description="Helical" evidence="1">
    <location>
        <begin position="6"/>
        <end position="27"/>
    </location>
</feature>
<keyword evidence="1" id="KW-1133">Transmembrane helix</keyword>
<keyword evidence="1" id="KW-0812">Transmembrane</keyword>
<dbReference type="PROSITE" id="PS51257">
    <property type="entry name" value="PROKAR_LIPOPROTEIN"/>
    <property type="match status" value="1"/>
</dbReference>
<dbReference type="AlphaFoldDB" id="A0A9D1AHR4"/>
<dbReference type="EMBL" id="DVHB01000129">
    <property type="protein sequence ID" value="HIR40148.1"/>
    <property type="molecule type" value="Genomic_DNA"/>
</dbReference>
<keyword evidence="1" id="KW-0472">Membrane</keyword>
<reference evidence="2" key="1">
    <citation type="submission" date="2020-10" db="EMBL/GenBank/DDBJ databases">
        <authorList>
            <person name="Gilroy R."/>
        </authorList>
    </citation>
    <scope>NUCLEOTIDE SEQUENCE</scope>
    <source>
        <strain evidence="2">ChiW25-3613</strain>
    </source>
</reference>
<evidence type="ECO:0000256" key="1">
    <source>
        <dbReference type="SAM" id="Phobius"/>
    </source>
</evidence>
<dbReference type="Proteomes" id="UP000824179">
    <property type="component" value="Unassembled WGS sequence"/>
</dbReference>
<comment type="caution">
    <text evidence="2">The sequence shown here is derived from an EMBL/GenBank/DDBJ whole genome shotgun (WGS) entry which is preliminary data.</text>
</comment>
<evidence type="ECO:0000313" key="2">
    <source>
        <dbReference type="EMBL" id="HIR40148.1"/>
    </source>
</evidence>
<gene>
    <name evidence="2" type="ORF">IAB90_07195</name>
</gene>
<name>A0A9D1AHR4_9FIRM</name>
<sequence>MKAIGLLYLVLLFIACFVFVNMVKLAMLGLKSMQEKESPPPEPEPGNKNQPQPVYYIVEKKKARSKATYSKPREIKFSDDR</sequence>